<dbReference type="PANTHER" id="PTHR33337">
    <property type="entry name" value="GFA DOMAIN-CONTAINING PROTEIN"/>
    <property type="match status" value="1"/>
</dbReference>
<evidence type="ECO:0000313" key="6">
    <source>
        <dbReference type="EMBL" id="EKM79122.1"/>
    </source>
</evidence>
<dbReference type="OrthoDB" id="9985472at2759"/>
<dbReference type="SUPFAM" id="SSF51316">
    <property type="entry name" value="Mss4-like"/>
    <property type="match status" value="1"/>
</dbReference>
<dbReference type="InParanoid" id="K5X837"/>
<dbReference type="Gene3D" id="3.90.1590.10">
    <property type="entry name" value="glutathione-dependent formaldehyde- activating enzyme (gfa)"/>
    <property type="match status" value="1"/>
</dbReference>
<sequence length="149" mass="17072">MSYTGSCYCKEIQYELALNSPEEEARTSICYCENCKRWTGSAFGITIKVPRESFRITKGNTAKHVSANNNSRLFREFCGACGSGILEYGEQAMDKFRYITYGSIDQPDMFPPKGEFFCKYKESWMPEVPGMYLAPFQHRRSVAKLIVFS</sequence>
<dbReference type="HOGENOM" id="CLU_055491_3_1_1"/>
<evidence type="ECO:0000256" key="2">
    <source>
        <dbReference type="ARBA" id="ARBA00022723"/>
    </source>
</evidence>
<evidence type="ECO:0000313" key="7">
    <source>
        <dbReference type="Proteomes" id="UP000008493"/>
    </source>
</evidence>
<feature type="domain" description="CENP-V/GFA" evidence="5">
    <location>
        <begin position="3"/>
        <end position="118"/>
    </location>
</feature>
<dbReference type="GO" id="GO:0046872">
    <property type="term" value="F:metal ion binding"/>
    <property type="evidence" value="ECO:0007669"/>
    <property type="project" value="UniProtKB-KW"/>
</dbReference>
<dbReference type="PROSITE" id="PS51891">
    <property type="entry name" value="CENP_V_GFA"/>
    <property type="match status" value="1"/>
</dbReference>
<dbReference type="InterPro" id="IPR006913">
    <property type="entry name" value="CENP-V/GFA"/>
</dbReference>
<keyword evidence="7" id="KW-1185">Reference proteome</keyword>
<dbReference type="Pfam" id="PF04828">
    <property type="entry name" value="GFA"/>
    <property type="match status" value="1"/>
</dbReference>
<dbReference type="GeneID" id="18831140"/>
<comment type="similarity">
    <text evidence="1">Belongs to the Gfa family.</text>
</comment>
<keyword evidence="2" id="KW-0479">Metal-binding</keyword>
<dbReference type="PANTHER" id="PTHR33337:SF40">
    <property type="entry name" value="CENP-V_GFA DOMAIN-CONTAINING PROTEIN-RELATED"/>
    <property type="match status" value="1"/>
</dbReference>
<protein>
    <recommendedName>
        <fullName evidence="5">CENP-V/GFA domain-containing protein</fullName>
    </recommendedName>
</protein>
<dbReference type="OMA" id="RYICVGS"/>
<evidence type="ECO:0000259" key="5">
    <source>
        <dbReference type="PROSITE" id="PS51891"/>
    </source>
</evidence>
<keyword evidence="4" id="KW-0456">Lyase</keyword>
<dbReference type="KEGG" id="abp:AGABI1DRAFT73917"/>
<organism evidence="6 7">
    <name type="scientific">Agaricus bisporus var. burnettii (strain JB137-S8 / ATCC MYA-4627 / FGSC 10392)</name>
    <name type="common">White button mushroom</name>
    <dbReference type="NCBI Taxonomy" id="597362"/>
    <lineage>
        <taxon>Eukaryota</taxon>
        <taxon>Fungi</taxon>
        <taxon>Dikarya</taxon>
        <taxon>Basidiomycota</taxon>
        <taxon>Agaricomycotina</taxon>
        <taxon>Agaricomycetes</taxon>
        <taxon>Agaricomycetidae</taxon>
        <taxon>Agaricales</taxon>
        <taxon>Agaricineae</taxon>
        <taxon>Agaricaceae</taxon>
        <taxon>Agaricus</taxon>
    </lineage>
</organism>
<keyword evidence="3" id="KW-0862">Zinc</keyword>
<evidence type="ECO:0000256" key="3">
    <source>
        <dbReference type="ARBA" id="ARBA00022833"/>
    </source>
</evidence>
<proteinExistence type="inferred from homology"/>
<dbReference type="EMBL" id="JH971390">
    <property type="protein sequence ID" value="EKM79122.1"/>
    <property type="molecule type" value="Genomic_DNA"/>
</dbReference>
<name>K5X837_AGABU</name>
<dbReference type="STRING" id="597362.K5X837"/>
<dbReference type="RefSeq" id="XP_007329743.1">
    <property type="nucleotide sequence ID" value="XM_007329681.1"/>
</dbReference>
<accession>K5X837</accession>
<dbReference type="Proteomes" id="UP000008493">
    <property type="component" value="Unassembled WGS sequence"/>
</dbReference>
<evidence type="ECO:0000256" key="1">
    <source>
        <dbReference type="ARBA" id="ARBA00005495"/>
    </source>
</evidence>
<dbReference type="eggNOG" id="ENOG502S2MN">
    <property type="taxonomic scope" value="Eukaryota"/>
</dbReference>
<reference evidence="7" key="1">
    <citation type="journal article" date="2012" name="Proc. Natl. Acad. Sci. U.S.A.">
        <title>Genome sequence of the button mushroom Agaricus bisporus reveals mechanisms governing adaptation to a humic-rich ecological niche.</title>
        <authorList>
            <person name="Morin E."/>
            <person name="Kohler A."/>
            <person name="Baker A.R."/>
            <person name="Foulongne-Oriol M."/>
            <person name="Lombard V."/>
            <person name="Nagy L.G."/>
            <person name="Ohm R.A."/>
            <person name="Patyshakuliyeva A."/>
            <person name="Brun A."/>
            <person name="Aerts A.L."/>
            <person name="Bailey A.M."/>
            <person name="Billette C."/>
            <person name="Coutinho P.M."/>
            <person name="Deakin G."/>
            <person name="Doddapaneni H."/>
            <person name="Floudas D."/>
            <person name="Grimwood J."/>
            <person name="Hilden K."/>
            <person name="Kuees U."/>
            <person name="LaButti K.M."/>
            <person name="Lapidus A."/>
            <person name="Lindquist E.A."/>
            <person name="Lucas S.M."/>
            <person name="Murat C."/>
            <person name="Riley R.W."/>
            <person name="Salamov A.A."/>
            <person name="Schmutz J."/>
            <person name="Subramanian V."/>
            <person name="Woesten H.A.B."/>
            <person name="Xu J."/>
            <person name="Eastwood D.C."/>
            <person name="Foster G.D."/>
            <person name="Sonnenberg A.S."/>
            <person name="Cullen D."/>
            <person name="de Vries R.P."/>
            <person name="Lundell T."/>
            <person name="Hibbett D.S."/>
            <person name="Henrissat B."/>
            <person name="Burton K.S."/>
            <person name="Kerrigan R.W."/>
            <person name="Challen M.P."/>
            <person name="Grigoriev I.V."/>
            <person name="Martin F."/>
        </authorList>
    </citation>
    <scope>NUCLEOTIDE SEQUENCE [LARGE SCALE GENOMIC DNA]</scope>
    <source>
        <strain evidence="7">JB137-S8 / ATCC MYA-4627 / FGSC 10392</strain>
    </source>
</reference>
<dbReference type="GO" id="GO:0016846">
    <property type="term" value="F:carbon-sulfur lyase activity"/>
    <property type="evidence" value="ECO:0007669"/>
    <property type="project" value="InterPro"/>
</dbReference>
<gene>
    <name evidence="6" type="ORF">AGABI1DRAFT_73917</name>
</gene>
<evidence type="ECO:0000256" key="4">
    <source>
        <dbReference type="ARBA" id="ARBA00023239"/>
    </source>
</evidence>
<dbReference type="InterPro" id="IPR011057">
    <property type="entry name" value="Mss4-like_sf"/>
</dbReference>
<dbReference type="AlphaFoldDB" id="K5X837"/>